<reference evidence="1 2" key="1">
    <citation type="submission" date="2019-03" db="EMBL/GenBank/DDBJ databases">
        <title>Genomic analyses of the natural microbiome of Caenorhabditis elegans.</title>
        <authorList>
            <person name="Samuel B."/>
        </authorList>
    </citation>
    <scope>NUCLEOTIDE SEQUENCE [LARGE SCALE GENOMIC DNA]</scope>
    <source>
        <strain evidence="1 2">JUb89</strain>
    </source>
</reference>
<proteinExistence type="predicted"/>
<evidence type="ECO:0000313" key="2">
    <source>
        <dbReference type="Proteomes" id="UP000294963"/>
    </source>
</evidence>
<name>A0A4R1XKI0_ACICA</name>
<gene>
    <name evidence="1" type="ORF">EC844_11753</name>
</gene>
<comment type="caution">
    <text evidence="1">The sequence shown here is derived from an EMBL/GenBank/DDBJ whole genome shotgun (WGS) entry which is preliminary data.</text>
</comment>
<dbReference type="Proteomes" id="UP000294963">
    <property type="component" value="Unassembled WGS sequence"/>
</dbReference>
<sequence length="86" mass="10084">MNFLIIYNTPHKQNLIEIDKLIQDFEIFQRINESSWIVHSENSATLIKNELSNRMGISDSILVFEITRKWAVANAIDLGDWLEHNQ</sequence>
<evidence type="ECO:0008006" key="3">
    <source>
        <dbReference type="Google" id="ProtNLM"/>
    </source>
</evidence>
<protein>
    <recommendedName>
        <fullName evidence="3">SinR family protein</fullName>
    </recommendedName>
</protein>
<accession>A0A4R1XKI0</accession>
<dbReference type="AlphaFoldDB" id="A0A4R1XKI0"/>
<dbReference type="EMBL" id="SLVJ01000017">
    <property type="protein sequence ID" value="TCM64494.1"/>
    <property type="molecule type" value="Genomic_DNA"/>
</dbReference>
<keyword evidence="2" id="KW-1185">Reference proteome</keyword>
<organism evidence="1 2">
    <name type="scientific">Acinetobacter calcoaceticus</name>
    <dbReference type="NCBI Taxonomy" id="471"/>
    <lineage>
        <taxon>Bacteria</taxon>
        <taxon>Pseudomonadati</taxon>
        <taxon>Pseudomonadota</taxon>
        <taxon>Gammaproteobacteria</taxon>
        <taxon>Moraxellales</taxon>
        <taxon>Moraxellaceae</taxon>
        <taxon>Acinetobacter</taxon>
        <taxon>Acinetobacter calcoaceticus/baumannii complex</taxon>
    </lineage>
</organism>
<evidence type="ECO:0000313" key="1">
    <source>
        <dbReference type="EMBL" id="TCM64494.1"/>
    </source>
</evidence>